<dbReference type="InterPro" id="IPR001926">
    <property type="entry name" value="TrpB-like_PALP"/>
</dbReference>
<dbReference type="SUPFAM" id="SSF53686">
    <property type="entry name" value="Tryptophan synthase beta subunit-like PLP-dependent enzymes"/>
    <property type="match status" value="1"/>
</dbReference>
<dbReference type="PANTHER" id="PTHR48078">
    <property type="entry name" value="THREONINE DEHYDRATASE, MITOCHONDRIAL-RELATED"/>
    <property type="match status" value="1"/>
</dbReference>
<comment type="caution">
    <text evidence="8">The sequence shown here is derived from an EMBL/GenBank/DDBJ whole genome shotgun (WGS) entry which is preliminary data.</text>
</comment>
<evidence type="ECO:0000313" key="8">
    <source>
        <dbReference type="EMBL" id="RAV21038.1"/>
    </source>
</evidence>
<dbReference type="Proteomes" id="UP000250369">
    <property type="component" value="Unassembled WGS sequence"/>
</dbReference>
<dbReference type="EMBL" id="QMFB01000006">
    <property type="protein sequence ID" value="RAV21038.1"/>
    <property type="molecule type" value="Genomic_DNA"/>
</dbReference>
<dbReference type="GO" id="GO:0003941">
    <property type="term" value="F:L-serine ammonia-lyase activity"/>
    <property type="evidence" value="ECO:0007669"/>
    <property type="project" value="TreeGrafter"/>
</dbReference>
<keyword evidence="9" id="KW-1185">Reference proteome</keyword>
<evidence type="ECO:0000256" key="3">
    <source>
        <dbReference type="ARBA" id="ARBA00022898"/>
    </source>
</evidence>
<evidence type="ECO:0000256" key="1">
    <source>
        <dbReference type="ARBA" id="ARBA00001933"/>
    </source>
</evidence>
<keyword evidence="4 8" id="KW-0456">Lyase</keyword>
<dbReference type="GO" id="GO:0006567">
    <property type="term" value="P:L-threonine catabolic process"/>
    <property type="evidence" value="ECO:0007669"/>
    <property type="project" value="TreeGrafter"/>
</dbReference>
<sequence length="367" mass="38664">MWTMLGNPRKLGVWRYETLLPQVAEERQVTLGEGCTPLVKSAGIAKALGLSNLYFKIESGNPTGSYKDRIAAVGVSWALQQGKTACIGTTSGNAGAAVAAYAARAGIPYHLYVLEHIVEAKLVQVVAHGANVTKVKGFGESAAVGDKVFAHIAEQAERMNWESMITAYKCNPVAMEGVKTIAFELYDDLVETTPDAVFVPVGGGGLFTGIRKGFEDLARLHGASMPSMVAVQSAGCDNIVRGWKQGSATAAGGDSTSQISGLQVPNPPDGEEVLRVLNANEGWAEAVADNETWHWQEQLAEKEGILCEPAAAISLAGLAQALREGRVGKDATIVCVLSGAGYKDAKRLQTIVDGKPAVPLKSADELS</sequence>
<organism evidence="8 9">
    <name type="scientific">Paenibacillus contaminans</name>
    <dbReference type="NCBI Taxonomy" id="450362"/>
    <lineage>
        <taxon>Bacteria</taxon>
        <taxon>Bacillati</taxon>
        <taxon>Bacillota</taxon>
        <taxon>Bacilli</taxon>
        <taxon>Bacillales</taxon>
        <taxon>Paenibacillaceae</taxon>
        <taxon>Paenibacillus</taxon>
    </lineage>
</organism>
<dbReference type="Pfam" id="PF00291">
    <property type="entry name" value="PALP"/>
    <property type="match status" value="1"/>
</dbReference>
<dbReference type="Gene3D" id="3.40.50.1100">
    <property type="match status" value="2"/>
</dbReference>
<evidence type="ECO:0000256" key="6">
    <source>
        <dbReference type="PIRSR" id="PIRSR604450-51"/>
    </source>
</evidence>
<dbReference type="GO" id="GO:0009097">
    <property type="term" value="P:isoleucine biosynthetic process"/>
    <property type="evidence" value="ECO:0007669"/>
    <property type="project" value="TreeGrafter"/>
</dbReference>
<evidence type="ECO:0000256" key="4">
    <source>
        <dbReference type="ARBA" id="ARBA00023239"/>
    </source>
</evidence>
<dbReference type="GO" id="GO:0004794">
    <property type="term" value="F:threonine deaminase activity"/>
    <property type="evidence" value="ECO:0007669"/>
    <property type="project" value="TreeGrafter"/>
</dbReference>
<evidence type="ECO:0000313" key="9">
    <source>
        <dbReference type="Proteomes" id="UP000250369"/>
    </source>
</evidence>
<dbReference type="InterPro" id="IPR004450">
    <property type="entry name" value="Thr_synthase-like"/>
</dbReference>
<dbReference type="GO" id="GO:0004795">
    <property type="term" value="F:threonine synthase activity"/>
    <property type="evidence" value="ECO:0007669"/>
    <property type="project" value="UniProtKB-UniRule"/>
</dbReference>
<evidence type="ECO:0000256" key="2">
    <source>
        <dbReference type="ARBA" id="ARBA00005517"/>
    </source>
</evidence>
<dbReference type="NCBIfam" id="TIGR00260">
    <property type="entry name" value="thrC"/>
    <property type="match status" value="1"/>
</dbReference>
<dbReference type="GO" id="GO:0009088">
    <property type="term" value="P:threonine biosynthetic process"/>
    <property type="evidence" value="ECO:0007669"/>
    <property type="project" value="UniProtKB-UniRule"/>
</dbReference>
<evidence type="ECO:0000256" key="5">
    <source>
        <dbReference type="NCBIfam" id="TIGR00260"/>
    </source>
</evidence>
<dbReference type="AlphaFoldDB" id="A0A329MNI6"/>
<keyword evidence="3 6" id="KW-0663">Pyridoxal phosphate</keyword>
<protein>
    <recommendedName>
        <fullName evidence="5">Threonine synthase</fullName>
        <ecNumber evidence="5">4.2.3.1</ecNumber>
    </recommendedName>
</protein>
<proteinExistence type="inferred from homology"/>
<name>A0A329MNI6_9BACL</name>
<feature type="domain" description="Tryptophan synthase beta chain-like PALP" evidence="7">
    <location>
        <begin position="29"/>
        <end position="339"/>
    </location>
</feature>
<dbReference type="PANTHER" id="PTHR48078:SF6">
    <property type="entry name" value="L-THREONINE DEHYDRATASE CATABOLIC TDCB"/>
    <property type="match status" value="1"/>
</dbReference>
<gene>
    <name evidence="8" type="primary">thrC</name>
    <name evidence="8" type="ORF">DQG23_13220</name>
</gene>
<evidence type="ECO:0000259" key="7">
    <source>
        <dbReference type="Pfam" id="PF00291"/>
    </source>
</evidence>
<dbReference type="EC" id="4.2.3.1" evidence="5"/>
<comment type="similarity">
    <text evidence="2">Belongs to the threonine synthase family.</text>
</comment>
<reference evidence="8 9" key="1">
    <citation type="journal article" date="2009" name="Int. J. Syst. Evol. Microbiol.">
        <title>Paenibacillus contaminans sp. nov., isolated from a contaminated laboratory plate.</title>
        <authorList>
            <person name="Chou J.H."/>
            <person name="Lee J.H."/>
            <person name="Lin M.C."/>
            <person name="Chang P.S."/>
            <person name="Arun A.B."/>
            <person name="Young C.C."/>
            <person name="Chen W.M."/>
        </authorList>
    </citation>
    <scope>NUCLEOTIDE SEQUENCE [LARGE SCALE GENOMIC DNA]</scope>
    <source>
        <strain evidence="8 9">CKOBP-6</strain>
    </source>
</reference>
<comment type="cofactor">
    <cofactor evidence="1 6">
        <name>pyridoxal 5'-phosphate</name>
        <dbReference type="ChEBI" id="CHEBI:597326"/>
    </cofactor>
</comment>
<dbReference type="InterPro" id="IPR050147">
    <property type="entry name" value="Ser/Thr_Dehydratase"/>
</dbReference>
<accession>A0A329MNI6</accession>
<dbReference type="GO" id="GO:0006565">
    <property type="term" value="P:L-serine catabolic process"/>
    <property type="evidence" value="ECO:0007669"/>
    <property type="project" value="TreeGrafter"/>
</dbReference>
<feature type="modified residue" description="N6-(pyridoxal phosphate)lysine" evidence="6">
    <location>
        <position position="67"/>
    </location>
</feature>
<dbReference type="InterPro" id="IPR036052">
    <property type="entry name" value="TrpB-like_PALP_sf"/>
</dbReference>